<comment type="similarity">
    <text evidence="1">Belongs to the small GTPase superfamily. Rab family.</text>
</comment>
<dbReference type="PANTHER" id="PTHR47980">
    <property type="entry name" value="LD44762P"/>
    <property type="match status" value="1"/>
</dbReference>
<dbReference type="NCBIfam" id="TIGR00231">
    <property type="entry name" value="small_GTP"/>
    <property type="match status" value="1"/>
</dbReference>
<keyword evidence="2" id="KW-0547">Nucleotide-binding</keyword>
<dbReference type="SMART" id="SM00174">
    <property type="entry name" value="RHO"/>
    <property type="match status" value="1"/>
</dbReference>
<dbReference type="OMA" id="RMELTIK"/>
<organism evidence="5 6">
    <name type="scientific">Paramecium octaurelia</name>
    <dbReference type="NCBI Taxonomy" id="43137"/>
    <lineage>
        <taxon>Eukaryota</taxon>
        <taxon>Sar</taxon>
        <taxon>Alveolata</taxon>
        <taxon>Ciliophora</taxon>
        <taxon>Intramacronucleata</taxon>
        <taxon>Oligohymenophorea</taxon>
        <taxon>Peniculida</taxon>
        <taxon>Parameciidae</taxon>
        <taxon>Paramecium</taxon>
    </lineage>
</organism>
<dbReference type="InterPro" id="IPR050305">
    <property type="entry name" value="Small_GTPase_Rab"/>
</dbReference>
<keyword evidence="3" id="KW-0342">GTP-binding</keyword>
<dbReference type="InterPro" id="IPR001806">
    <property type="entry name" value="Small_GTPase"/>
</dbReference>
<reference evidence="5" key="1">
    <citation type="submission" date="2021-01" db="EMBL/GenBank/DDBJ databases">
        <authorList>
            <consortium name="Genoscope - CEA"/>
            <person name="William W."/>
        </authorList>
    </citation>
    <scope>NUCLEOTIDE SEQUENCE</scope>
</reference>
<dbReference type="Proteomes" id="UP000683925">
    <property type="component" value="Unassembled WGS sequence"/>
</dbReference>
<dbReference type="InterPro" id="IPR005225">
    <property type="entry name" value="Small_GTP-bd"/>
</dbReference>
<sequence length="186" mass="21429">MQAEKEIVFKLLLVGNSPVGKSSLLIKYCDDRFIDTFLPTIGVDFKLKQLEFNGIYAILNYIWDTAGQERFMTIISSYYKGAHGIFLVYDVTNKQSFEELAKWNEQLKHHTKPDLVRILIGNKSDLNGVREVTPEEGQQFADTLGLQYIETSAKEGFNVEHAFQTMLAEVYARHEKQEKEEEAQKQ</sequence>
<dbReference type="AlphaFoldDB" id="A0A8S1THY6"/>
<dbReference type="OrthoDB" id="9989112at2759"/>
<dbReference type="SMART" id="SM00173">
    <property type="entry name" value="RAS"/>
    <property type="match status" value="1"/>
</dbReference>
<keyword evidence="6" id="KW-1185">Reference proteome</keyword>
<evidence type="ECO:0000256" key="4">
    <source>
        <dbReference type="ARBA" id="ARBA00023288"/>
    </source>
</evidence>
<dbReference type="PROSITE" id="PS51419">
    <property type="entry name" value="RAB"/>
    <property type="match status" value="1"/>
</dbReference>
<dbReference type="FunFam" id="3.40.50.300:FF:001072">
    <property type="entry name" value="Rab family GTPase"/>
    <property type="match status" value="1"/>
</dbReference>
<dbReference type="GO" id="GO:0005525">
    <property type="term" value="F:GTP binding"/>
    <property type="evidence" value="ECO:0007669"/>
    <property type="project" value="UniProtKB-KW"/>
</dbReference>
<dbReference type="PROSITE" id="PS51420">
    <property type="entry name" value="RHO"/>
    <property type="match status" value="1"/>
</dbReference>
<evidence type="ECO:0000256" key="1">
    <source>
        <dbReference type="ARBA" id="ARBA00006270"/>
    </source>
</evidence>
<accession>A0A8S1THY6</accession>
<dbReference type="GO" id="GO:0003924">
    <property type="term" value="F:GTPase activity"/>
    <property type="evidence" value="ECO:0007669"/>
    <property type="project" value="InterPro"/>
</dbReference>
<comment type="caution">
    <text evidence="5">The sequence shown here is derived from an EMBL/GenBank/DDBJ whole genome shotgun (WGS) entry which is preliminary data.</text>
</comment>
<protein>
    <submittedName>
        <fullName evidence="5">Uncharacterized protein</fullName>
    </submittedName>
</protein>
<name>A0A8S1THY6_PAROT</name>
<dbReference type="Pfam" id="PF00071">
    <property type="entry name" value="Ras"/>
    <property type="match status" value="1"/>
</dbReference>
<proteinExistence type="inferred from homology"/>
<keyword evidence="4" id="KW-0449">Lipoprotein</keyword>
<dbReference type="CDD" id="cd00154">
    <property type="entry name" value="Rab"/>
    <property type="match status" value="1"/>
</dbReference>
<evidence type="ECO:0000313" key="6">
    <source>
        <dbReference type="Proteomes" id="UP000683925"/>
    </source>
</evidence>
<evidence type="ECO:0000256" key="3">
    <source>
        <dbReference type="ARBA" id="ARBA00023134"/>
    </source>
</evidence>
<dbReference type="SMART" id="SM00175">
    <property type="entry name" value="RAB"/>
    <property type="match status" value="1"/>
</dbReference>
<evidence type="ECO:0000256" key="2">
    <source>
        <dbReference type="ARBA" id="ARBA00022741"/>
    </source>
</evidence>
<evidence type="ECO:0000313" key="5">
    <source>
        <dbReference type="EMBL" id="CAD8151387.1"/>
    </source>
</evidence>
<dbReference type="PROSITE" id="PS51421">
    <property type="entry name" value="RAS"/>
    <property type="match status" value="1"/>
</dbReference>
<dbReference type="EMBL" id="CAJJDP010000025">
    <property type="protein sequence ID" value="CAD8151387.1"/>
    <property type="molecule type" value="Genomic_DNA"/>
</dbReference>
<gene>
    <name evidence="5" type="ORF">POCTA_138.1.T0250069</name>
</gene>